<evidence type="ECO:0000313" key="17">
    <source>
        <dbReference type="EMBL" id="GLT15283.1"/>
    </source>
</evidence>
<reference evidence="16" key="2">
    <citation type="submission" date="2016-08" db="EMBL/GenBank/DDBJ databases">
        <title>Identification of the enzymes for the extracellular alginate depolymerization and alginate metabolism from Vibrio algivorus sp. SA2.</title>
        <authorList>
            <person name="Doi H."/>
        </authorList>
    </citation>
    <scope>NUCLEOTIDE SEQUENCE</scope>
    <source>
        <strain evidence="16">SA2</strain>
    </source>
</reference>
<gene>
    <name evidence="16" type="primary">kdgK</name>
    <name evidence="17" type="ORF">GCM10007931_22580</name>
</gene>
<dbReference type="InterPro" id="IPR011611">
    <property type="entry name" value="PfkB_dom"/>
</dbReference>
<dbReference type="InterPro" id="IPR050306">
    <property type="entry name" value="PfkB_Carbo_kinase"/>
</dbReference>
<comment type="catalytic activity">
    <reaction evidence="9">
        <text>2-dehydro-3-deoxy-D-gluconate + ATP = 2-dehydro-3-deoxy-6-phospho-D-gluconate + ADP + H(+)</text>
        <dbReference type="Rhea" id="RHEA:14797"/>
        <dbReference type="ChEBI" id="CHEBI:15378"/>
        <dbReference type="ChEBI" id="CHEBI:30616"/>
        <dbReference type="ChEBI" id="CHEBI:57569"/>
        <dbReference type="ChEBI" id="CHEBI:57990"/>
        <dbReference type="ChEBI" id="CHEBI:456216"/>
        <dbReference type="EC" id="2.7.1.45"/>
    </reaction>
</comment>
<evidence type="ECO:0000259" key="15">
    <source>
        <dbReference type="Pfam" id="PF00294"/>
    </source>
</evidence>
<feature type="domain" description="Carbohydrate kinase PfkB" evidence="15">
    <location>
        <begin position="5"/>
        <end position="303"/>
    </location>
</feature>
<evidence type="ECO:0000313" key="18">
    <source>
        <dbReference type="Proteomes" id="UP001157156"/>
    </source>
</evidence>
<dbReference type="InterPro" id="IPR002173">
    <property type="entry name" value="Carboh/pur_kinase_PfkB_CS"/>
</dbReference>
<dbReference type="FunFam" id="3.40.1190.20:FF:000011">
    <property type="entry name" value="2-dehydro-3-deoxygluconokinase, putative"/>
    <property type="match status" value="1"/>
</dbReference>
<dbReference type="EMBL" id="BSPV01000008">
    <property type="protein sequence ID" value="GLT15283.1"/>
    <property type="molecule type" value="Genomic_DNA"/>
</dbReference>
<evidence type="ECO:0000256" key="4">
    <source>
        <dbReference type="ARBA" id="ARBA00022777"/>
    </source>
</evidence>
<evidence type="ECO:0000256" key="14">
    <source>
        <dbReference type="ARBA" id="ARBA00080545"/>
    </source>
</evidence>
<keyword evidence="2" id="KW-0808">Transferase</keyword>
<dbReference type="RefSeq" id="WP_089123647.1">
    <property type="nucleotide sequence ID" value="NZ_BSPV01000008.1"/>
</dbReference>
<comment type="similarity">
    <text evidence="1">Belongs to the carbohydrate kinase PfkB family.</text>
</comment>
<dbReference type="EMBL" id="LC175809">
    <property type="protein sequence ID" value="BAV53319.1"/>
    <property type="molecule type" value="Genomic_DNA"/>
</dbReference>
<evidence type="ECO:0000256" key="1">
    <source>
        <dbReference type="ARBA" id="ARBA00010688"/>
    </source>
</evidence>
<keyword evidence="5" id="KW-0067">ATP-binding</keyword>
<dbReference type="InterPro" id="IPR029056">
    <property type="entry name" value="Ribokinase-like"/>
</dbReference>
<reference evidence="17" key="1">
    <citation type="journal article" date="2014" name="Int. J. Syst. Evol. Microbiol.">
        <title>Complete genome of a new Firmicutes species belonging to the dominant human colonic microbiota ('Ruminococcus bicirculans') reveals two chromosomes and a selective capacity to utilize plant glucans.</title>
        <authorList>
            <consortium name="NISC Comparative Sequencing Program"/>
            <person name="Wegmann U."/>
            <person name="Louis P."/>
            <person name="Goesmann A."/>
            <person name="Henrissat B."/>
            <person name="Duncan S.H."/>
            <person name="Flint H.J."/>
        </authorList>
    </citation>
    <scope>NUCLEOTIDE SEQUENCE</scope>
    <source>
        <strain evidence="17">NBRC 111146</strain>
    </source>
</reference>
<dbReference type="GO" id="GO:0008673">
    <property type="term" value="F:2-dehydro-3-deoxygluconokinase activity"/>
    <property type="evidence" value="ECO:0007669"/>
    <property type="project" value="UniProtKB-EC"/>
</dbReference>
<dbReference type="PROSITE" id="PS00584">
    <property type="entry name" value="PFKB_KINASES_2"/>
    <property type="match status" value="1"/>
</dbReference>
<dbReference type="GO" id="GO:0006974">
    <property type="term" value="P:DNA damage response"/>
    <property type="evidence" value="ECO:0007669"/>
    <property type="project" value="TreeGrafter"/>
</dbReference>
<reference evidence="17" key="4">
    <citation type="submission" date="2023-01" db="EMBL/GenBank/DDBJ databases">
        <title>Draft genome sequence of Vibrio algivorus strain NBRC 111146.</title>
        <authorList>
            <person name="Sun Q."/>
            <person name="Mori K."/>
        </authorList>
    </citation>
    <scope>NUCLEOTIDE SEQUENCE</scope>
    <source>
        <strain evidence="17">NBRC 111146</strain>
    </source>
</reference>
<dbReference type="EC" id="2.7.1.45" evidence="11"/>
<dbReference type="CDD" id="cd01166">
    <property type="entry name" value="KdgK"/>
    <property type="match status" value="1"/>
</dbReference>
<accession>A0A1B4Z1N0</accession>
<comment type="pathway">
    <text evidence="7">Carbohydrate acid metabolism; 2-dehydro-3-deoxy-D-gluconate degradation; D-glyceraldehyde 3-phosphate and pyruvate from 2-dehydro-3-deoxy-D-gluconate: step 1/2.</text>
</comment>
<evidence type="ECO:0000256" key="3">
    <source>
        <dbReference type="ARBA" id="ARBA00022741"/>
    </source>
</evidence>
<evidence type="ECO:0000256" key="7">
    <source>
        <dbReference type="ARBA" id="ARBA00043951"/>
    </source>
</evidence>
<evidence type="ECO:0000256" key="12">
    <source>
        <dbReference type="ARBA" id="ARBA00067931"/>
    </source>
</evidence>
<keyword evidence="18" id="KW-1185">Reference proteome</keyword>
<name>A0A1B4Z1N0_9VIBR</name>
<reference evidence="18" key="3">
    <citation type="journal article" date="2019" name="Int. J. Syst. Evol. Microbiol.">
        <title>The Global Catalogue of Microorganisms (GCM) 10K type strain sequencing project: providing services to taxonomists for standard genome sequencing and annotation.</title>
        <authorList>
            <consortium name="The Broad Institute Genomics Platform"/>
            <consortium name="The Broad Institute Genome Sequencing Center for Infectious Disease"/>
            <person name="Wu L."/>
            <person name="Ma J."/>
        </authorList>
    </citation>
    <scope>NUCLEOTIDE SEQUENCE [LARGE SCALE GENOMIC DNA]</scope>
    <source>
        <strain evidence="18">NBRC 111146</strain>
    </source>
</reference>
<dbReference type="SUPFAM" id="SSF53613">
    <property type="entry name" value="Ribokinase-like"/>
    <property type="match status" value="1"/>
</dbReference>
<dbReference type="GO" id="GO:0042840">
    <property type="term" value="P:D-glucuronate catabolic process"/>
    <property type="evidence" value="ECO:0007669"/>
    <property type="project" value="TreeGrafter"/>
</dbReference>
<protein>
    <recommendedName>
        <fullName evidence="12">2-dehydro-3-deoxygluconokinase</fullName>
        <ecNumber evidence="11">2.7.1.45</ecNumber>
    </recommendedName>
    <alternativeName>
        <fullName evidence="13">2-keto-3-deoxygluconokinase</fullName>
    </alternativeName>
    <alternativeName>
        <fullName evidence="14">3-deoxy-2-oxo-D-gluconate kinase</fullName>
    </alternativeName>
    <alternativeName>
        <fullName evidence="8">KDG kinase</fullName>
    </alternativeName>
</protein>
<comment type="function">
    <text evidence="10">Catalyzes the phosphorylation of 2-keto-3-deoxygluconate (KDG) to produce 2-keto-3-deoxy-6-phosphogluconate (KDPG).</text>
</comment>
<proteinExistence type="inferred from homology"/>
<dbReference type="PANTHER" id="PTHR43085:SF15">
    <property type="entry name" value="2-DEHYDRO-3-DEOXYGLUCONOKINASE"/>
    <property type="match status" value="1"/>
</dbReference>
<evidence type="ECO:0000313" key="16">
    <source>
        <dbReference type="EMBL" id="BAV53319.1"/>
    </source>
</evidence>
<dbReference type="PANTHER" id="PTHR43085">
    <property type="entry name" value="HEXOKINASE FAMILY MEMBER"/>
    <property type="match status" value="1"/>
</dbReference>
<dbReference type="GO" id="GO:0019698">
    <property type="term" value="P:D-galacturonate catabolic process"/>
    <property type="evidence" value="ECO:0007669"/>
    <property type="project" value="TreeGrafter"/>
</dbReference>
<dbReference type="Pfam" id="PF00294">
    <property type="entry name" value="PfkB"/>
    <property type="match status" value="1"/>
</dbReference>
<dbReference type="AlphaFoldDB" id="A0A1B4Z1N0"/>
<evidence type="ECO:0000256" key="10">
    <source>
        <dbReference type="ARBA" id="ARBA00054997"/>
    </source>
</evidence>
<dbReference type="GO" id="GO:0005829">
    <property type="term" value="C:cytosol"/>
    <property type="evidence" value="ECO:0007669"/>
    <property type="project" value="TreeGrafter"/>
</dbReference>
<sequence length="310" mass="34338">MTTFNIAVIGECMIELQKSGEFLTQKFGGDTLNTALYLARLTKHTAIKTSYITALGREGFSQNMIDSWSEEAINTQHILRFENKQPGMYYIETDDTGERSFYYWRNDAAAKYMFDQAESAQLIETLSTFDAVYLSGITLAILTEQGREQLFTLLSKLKANGSKVIFDNNFRPKLWASVEEAQQAYLKTLSFCDIALLTFDDEQDLFGDDNIEQCIARTQGQGVKEIAIKRGSKDCVVVEEDSIQYVATKPVDNVVDTTAAGDSFSAGYLAKRLNGYSAKDSALSGHKVAGTVIQHQGAIIPSEAMPDIGL</sequence>
<keyword evidence="3" id="KW-0547">Nucleotide-binding</keyword>
<evidence type="ECO:0000256" key="2">
    <source>
        <dbReference type="ARBA" id="ARBA00022679"/>
    </source>
</evidence>
<evidence type="ECO:0000256" key="11">
    <source>
        <dbReference type="ARBA" id="ARBA00066369"/>
    </source>
</evidence>
<keyword evidence="4 16" id="KW-0418">Kinase</keyword>
<evidence type="ECO:0000256" key="6">
    <source>
        <dbReference type="ARBA" id="ARBA00023277"/>
    </source>
</evidence>
<dbReference type="GO" id="GO:0005524">
    <property type="term" value="F:ATP binding"/>
    <property type="evidence" value="ECO:0007669"/>
    <property type="project" value="UniProtKB-KW"/>
</dbReference>
<evidence type="ECO:0000256" key="5">
    <source>
        <dbReference type="ARBA" id="ARBA00022840"/>
    </source>
</evidence>
<organism evidence="16">
    <name type="scientific">Vibrio algivorus</name>
    <dbReference type="NCBI Taxonomy" id="1667024"/>
    <lineage>
        <taxon>Bacteria</taxon>
        <taxon>Pseudomonadati</taxon>
        <taxon>Pseudomonadota</taxon>
        <taxon>Gammaproteobacteria</taxon>
        <taxon>Vibrionales</taxon>
        <taxon>Vibrionaceae</taxon>
        <taxon>Vibrio</taxon>
    </lineage>
</organism>
<evidence type="ECO:0000256" key="13">
    <source>
        <dbReference type="ARBA" id="ARBA00075711"/>
    </source>
</evidence>
<evidence type="ECO:0000256" key="9">
    <source>
        <dbReference type="ARBA" id="ARBA00050729"/>
    </source>
</evidence>
<dbReference type="Gene3D" id="3.40.1190.20">
    <property type="match status" value="1"/>
</dbReference>
<evidence type="ECO:0000256" key="8">
    <source>
        <dbReference type="ARBA" id="ARBA00044254"/>
    </source>
</evidence>
<keyword evidence="6" id="KW-0119">Carbohydrate metabolism</keyword>
<dbReference type="Proteomes" id="UP001157156">
    <property type="component" value="Unassembled WGS sequence"/>
</dbReference>